<feature type="region of interest" description="Disordered" evidence="1">
    <location>
        <begin position="40"/>
        <end position="61"/>
    </location>
</feature>
<dbReference type="EMBL" id="CAUYUJ010004094">
    <property type="protein sequence ID" value="CAK0808109.1"/>
    <property type="molecule type" value="Genomic_DNA"/>
</dbReference>
<accession>A0ABN9QQD4</accession>
<feature type="region of interest" description="Disordered" evidence="1">
    <location>
        <begin position="1"/>
        <end position="22"/>
    </location>
</feature>
<organism evidence="2 3">
    <name type="scientific">Prorocentrum cordatum</name>
    <dbReference type="NCBI Taxonomy" id="2364126"/>
    <lineage>
        <taxon>Eukaryota</taxon>
        <taxon>Sar</taxon>
        <taxon>Alveolata</taxon>
        <taxon>Dinophyceae</taxon>
        <taxon>Prorocentrales</taxon>
        <taxon>Prorocentraceae</taxon>
        <taxon>Prorocentrum</taxon>
    </lineage>
</organism>
<dbReference type="Proteomes" id="UP001189429">
    <property type="component" value="Unassembled WGS sequence"/>
</dbReference>
<feature type="non-terminal residue" evidence="2">
    <location>
        <position position="1"/>
    </location>
</feature>
<proteinExistence type="predicted"/>
<gene>
    <name evidence="2" type="ORF">PCOR1329_LOCUS13798</name>
</gene>
<feature type="non-terminal residue" evidence="2">
    <location>
        <position position="61"/>
    </location>
</feature>
<comment type="caution">
    <text evidence="2">The sequence shown here is derived from an EMBL/GenBank/DDBJ whole genome shotgun (WGS) entry which is preliminary data.</text>
</comment>
<sequence>DASPGEHAVRLGPGAASASDEDPAFFDTVHRAFFARLPAHAADEGAPGASAEPPRPSSSRG</sequence>
<evidence type="ECO:0000313" key="3">
    <source>
        <dbReference type="Proteomes" id="UP001189429"/>
    </source>
</evidence>
<reference evidence="2" key="1">
    <citation type="submission" date="2023-10" db="EMBL/GenBank/DDBJ databases">
        <authorList>
            <person name="Chen Y."/>
            <person name="Shah S."/>
            <person name="Dougan E. K."/>
            <person name="Thang M."/>
            <person name="Chan C."/>
        </authorList>
    </citation>
    <scope>NUCLEOTIDE SEQUENCE [LARGE SCALE GENOMIC DNA]</scope>
</reference>
<evidence type="ECO:0000313" key="2">
    <source>
        <dbReference type="EMBL" id="CAK0808109.1"/>
    </source>
</evidence>
<protein>
    <submittedName>
        <fullName evidence="2">Uncharacterized protein</fullName>
    </submittedName>
</protein>
<name>A0ABN9QQD4_9DINO</name>
<keyword evidence="3" id="KW-1185">Reference proteome</keyword>
<evidence type="ECO:0000256" key="1">
    <source>
        <dbReference type="SAM" id="MobiDB-lite"/>
    </source>
</evidence>